<feature type="domain" description="SWIM-type" evidence="3">
    <location>
        <begin position="148"/>
        <end position="183"/>
    </location>
</feature>
<dbReference type="EMBL" id="JAGINY010000001">
    <property type="protein sequence ID" value="MBP2332957.1"/>
    <property type="molecule type" value="Genomic_DNA"/>
</dbReference>
<reference evidence="4 5" key="1">
    <citation type="submission" date="2021-03" db="EMBL/GenBank/DDBJ databases">
        <title>Sequencing the genomes of 1000 actinobacteria strains.</title>
        <authorList>
            <person name="Klenk H.-P."/>
        </authorList>
    </citation>
    <scope>NUCLEOTIDE SEQUENCE [LARGE SCALE GENOMIC DNA]</scope>
    <source>
        <strain evidence="4 5">DSM 44506</strain>
    </source>
</reference>
<organism evidence="4 5">
    <name type="scientific">Corynebacterium freneyi</name>
    <dbReference type="NCBI Taxonomy" id="134034"/>
    <lineage>
        <taxon>Bacteria</taxon>
        <taxon>Bacillati</taxon>
        <taxon>Actinomycetota</taxon>
        <taxon>Actinomycetes</taxon>
        <taxon>Mycobacteriales</taxon>
        <taxon>Corynebacteriaceae</taxon>
        <taxon>Corynebacterium</taxon>
    </lineage>
</organism>
<name>A0ABS4U8H0_9CORY</name>
<evidence type="ECO:0000313" key="4">
    <source>
        <dbReference type="EMBL" id="MBP2332957.1"/>
    </source>
</evidence>
<dbReference type="PANTHER" id="PTHR38133">
    <property type="entry name" value="SLR1429 PROTEIN"/>
    <property type="match status" value="1"/>
</dbReference>
<evidence type="ECO:0000259" key="3">
    <source>
        <dbReference type="PROSITE" id="PS50966"/>
    </source>
</evidence>
<gene>
    <name evidence="4" type="ORF">JOF33_001656</name>
</gene>
<feature type="region of interest" description="Disordered" evidence="2">
    <location>
        <begin position="22"/>
        <end position="53"/>
    </location>
</feature>
<protein>
    <submittedName>
        <fullName evidence="4">Zn finger protein</fullName>
    </submittedName>
</protein>
<feature type="compositionally biased region" description="Low complexity" evidence="2">
    <location>
        <begin position="337"/>
        <end position="346"/>
    </location>
</feature>
<feature type="region of interest" description="Disordered" evidence="2">
    <location>
        <begin position="313"/>
        <end position="346"/>
    </location>
</feature>
<keyword evidence="1" id="KW-0862">Zinc</keyword>
<accession>A0ABS4U8H0</accession>
<proteinExistence type="predicted"/>
<sequence>MAGGDVTWGDNVIYANFGDGSARGRGRRAARGTSSRKGATGRRAVRDASRAPRTPVARRLWESVADATDDGRLERGLAYHRDGNVLGFRMVDGQVVGEVKGSQPAPFTVVVKLPYRDADAADAVLRWLADTDGAADAFARGGLPDKRLDELLVADDEEPAPRCSCPDPHPACKHVVAVMAAAAQALDAEPLNALELRGVGVHEAKHRLAAMAADAAAKKSARRTGRDADGGPARPVRRPTGPGAHDAVLELVERDFWGNDLPAIEVPAPEPMVVLRDTDPTLLHAALRSTTVLSVETLRAVSDLEDCWDHLLSPPSFDDADADGGAGGPRGGDDDGVVAASFDDEE</sequence>
<keyword evidence="5" id="KW-1185">Reference proteome</keyword>
<dbReference type="RefSeq" id="WP_209653469.1">
    <property type="nucleotide sequence ID" value="NZ_CP047357.1"/>
</dbReference>
<evidence type="ECO:0000256" key="2">
    <source>
        <dbReference type="SAM" id="MobiDB-lite"/>
    </source>
</evidence>
<comment type="caution">
    <text evidence="4">The sequence shown here is derived from an EMBL/GenBank/DDBJ whole genome shotgun (WGS) entry which is preliminary data.</text>
</comment>
<keyword evidence="1" id="KW-0479">Metal-binding</keyword>
<dbReference type="Proteomes" id="UP001519305">
    <property type="component" value="Unassembled WGS sequence"/>
</dbReference>
<feature type="region of interest" description="Disordered" evidence="2">
    <location>
        <begin position="212"/>
        <end position="244"/>
    </location>
</feature>
<dbReference type="PROSITE" id="PS50966">
    <property type="entry name" value="ZF_SWIM"/>
    <property type="match status" value="1"/>
</dbReference>
<dbReference type="PANTHER" id="PTHR38133:SF1">
    <property type="entry name" value="SLR1429 PROTEIN"/>
    <property type="match status" value="1"/>
</dbReference>
<dbReference type="InterPro" id="IPR007527">
    <property type="entry name" value="Znf_SWIM"/>
</dbReference>
<keyword evidence="1" id="KW-0863">Zinc-finger</keyword>
<evidence type="ECO:0000313" key="5">
    <source>
        <dbReference type="Proteomes" id="UP001519305"/>
    </source>
</evidence>
<evidence type="ECO:0000256" key="1">
    <source>
        <dbReference type="PROSITE-ProRule" id="PRU00325"/>
    </source>
</evidence>